<dbReference type="Gene3D" id="3.40.1280.10">
    <property type="match status" value="1"/>
</dbReference>
<comment type="catalytic activity">
    <reaction evidence="5">
        <text>pseudouridine(1915) in 23S rRNA + S-adenosyl-L-methionine = N(3)-methylpseudouridine(1915) in 23S rRNA + S-adenosyl-L-homocysteine + H(+)</text>
        <dbReference type="Rhea" id="RHEA:42752"/>
        <dbReference type="Rhea" id="RHEA-COMP:10221"/>
        <dbReference type="Rhea" id="RHEA-COMP:10222"/>
        <dbReference type="ChEBI" id="CHEBI:15378"/>
        <dbReference type="ChEBI" id="CHEBI:57856"/>
        <dbReference type="ChEBI" id="CHEBI:59789"/>
        <dbReference type="ChEBI" id="CHEBI:65314"/>
        <dbReference type="ChEBI" id="CHEBI:74486"/>
        <dbReference type="EC" id="2.1.1.177"/>
    </reaction>
</comment>
<dbReference type="Proteomes" id="UP000199759">
    <property type="component" value="Unassembled WGS sequence"/>
</dbReference>
<comment type="subunit">
    <text evidence="5">Homodimer.</text>
</comment>
<evidence type="ECO:0000256" key="2">
    <source>
        <dbReference type="ARBA" id="ARBA00022679"/>
    </source>
</evidence>
<comment type="caution">
    <text evidence="5">Lacks conserved residue(s) required for the propagation of feature annotation.</text>
</comment>
<dbReference type="InterPro" id="IPR029026">
    <property type="entry name" value="tRNA_m1G_MTases_N"/>
</dbReference>
<evidence type="ECO:0000313" key="7">
    <source>
        <dbReference type="Proteomes" id="UP000199759"/>
    </source>
</evidence>
<sequence length="156" mass="17140">MKLRIAAIGRIRSGPERELVDDYISRCSVAGRAIGLGPLTETQIDNRSLKTQTDESRALAESLGGDIKFVLLDERGKAFKSPDLARKLGQWRDGGCREVVFCIGGADGHDREALPAPDLMLAFGPAVWPHKLVRVMLAEQIYRAVSILAGTPYHRE</sequence>
<keyword evidence="3 5" id="KW-0949">S-adenosyl-L-methionine</keyword>
<feature type="binding site" evidence="5">
    <location>
        <position position="104"/>
    </location>
    <ligand>
        <name>S-adenosyl-L-methionine</name>
        <dbReference type="ChEBI" id="CHEBI:59789"/>
    </ligand>
</feature>
<dbReference type="STRING" id="144026.SAMN04488568_101112"/>
<keyword evidence="2 5" id="KW-0808">Transferase</keyword>
<dbReference type="GO" id="GO:0070038">
    <property type="term" value="F:rRNA (pseudouridine-N3-)-methyltransferase activity"/>
    <property type="evidence" value="ECO:0007669"/>
    <property type="project" value="UniProtKB-UniRule"/>
</dbReference>
<proteinExistence type="inferred from homology"/>
<gene>
    <name evidence="5" type="primary">rlmH</name>
    <name evidence="6" type="ORF">SAMN04488568_101112</name>
</gene>
<keyword evidence="5" id="KW-0698">rRNA processing</keyword>
<keyword evidence="1 5" id="KW-0489">Methyltransferase</keyword>
<comment type="subcellular location">
    <subcellularLocation>
        <location evidence="5">Cytoplasm</location>
    </subcellularLocation>
</comment>
<keyword evidence="5" id="KW-0963">Cytoplasm</keyword>
<dbReference type="RefSeq" id="WP_091765127.1">
    <property type="nucleotide sequence ID" value="NZ_FNHG01000001.1"/>
</dbReference>
<protein>
    <recommendedName>
        <fullName evidence="5">Ribosomal RNA large subunit methyltransferase H</fullName>
        <ecNumber evidence="5">2.1.1.177</ecNumber>
    </recommendedName>
    <alternativeName>
        <fullName evidence="5">23S rRNA (pseudouridine1915-N3)-methyltransferase</fullName>
    </alternativeName>
    <alternativeName>
        <fullName evidence="5">23S rRNA m3Psi1915 methyltransferase</fullName>
    </alternativeName>
    <alternativeName>
        <fullName evidence="5">rRNA (pseudouridine-N3-)-methyltransferase RlmH</fullName>
    </alternativeName>
</protein>
<evidence type="ECO:0000256" key="3">
    <source>
        <dbReference type="ARBA" id="ARBA00022691"/>
    </source>
</evidence>
<evidence type="ECO:0000313" key="6">
    <source>
        <dbReference type="EMBL" id="SDL63003.1"/>
    </source>
</evidence>
<dbReference type="EC" id="2.1.1.177" evidence="5"/>
<dbReference type="EMBL" id="FNHG01000001">
    <property type="protein sequence ID" value="SDL63003.1"/>
    <property type="molecule type" value="Genomic_DNA"/>
</dbReference>
<dbReference type="InterPro" id="IPR029028">
    <property type="entry name" value="Alpha/beta_knot_MTases"/>
</dbReference>
<dbReference type="SUPFAM" id="SSF75217">
    <property type="entry name" value="alpha/beta knot"/>
    <property type="match status" value="1"/>
</dbReference>
<dbReference type="AlphaFoldDB" id="A0A1G9LMC8"/>
<dbReference type="OrthoDB" id="9806643at2"/>
<dbReference type="InterPro" id="IPR003742">
    <property type="entry name" value="RlmH-like"/>
</dbReference>
<dbReference type="NCBIfam" id="NF000989">
    <property type="entry name" value="PRK00103.2-3"/>
    <property type="match status" value="1"/>
</dbReference>
<feature type="binding site" evidence="5">
    <location>
        <position position="72"/>
    </location>
    <ligand>
        <name>S-adenosyl-L-methionine</name>
        <dbReference type="ChEBI" id="CHEBI:59789"/>
    </ligand>
</feature>
<dbReference type="CDD" id="cd18081">
    <property type="entry name" value="RlmH-like"/>
    <property type="match status" value="1"/>
</dbReference>
<comment type="function">
    <text evidence="5">Specifically methylates the pseudouridine at position 1915 (m3Psi1915) in 23S rRNA.</text>
</comment>
<reference evidence="6 7" key="1">
    <citation type="submission" date="2016-10" db="EMBL/GenBank/DDBJ databases">
        <authorList>
            <person name="de Groot N.N."/>
        </authorList>
    </citation>
    <scope>NUCLEOTIDE SEQUENCE [LARGE SCALE GENOMIC DNA]</scope>
    <source>
        <strain evidence="6 7">DSM 16077</strain>
    </source>
</reference>
<keyword evidence="7" id="KW-1185">Reference proteome</keyword>
<dbReference type="Pfam" id="PF02590">
    <property type="entry name" value="SPOUT_MTase"/>
    <property type="match status" value="1"/>
</dbReference>
<dbReference type="PIRSF" id="PIRSF004505">
    <property type="entry name" value="MT_bac"/>
    <property type="match status" value="1"/>
</dbReference>
<evidence type="ECO:0000256" key="4">
    <source>
        <dbReference type="ARBA" id="ARBA00038303"/>
    </source>
</evidence>
<dbReference type="PANTHER" id="PTHR33603:SF1">
    <property type="entry name" value="RIBOSOMAL RNA LARGE SUBUNIT METHYLTRANSFERASE H"/>
    <property type="match status" value="1"/>
</dbReference>
<dbReference type="PANTHER" id="PTHR33603">
    <property type="entry name" value="METHYLTRANSFERASE"/>
    <property type="match status" value="1"/>
</dbReference>
<organism evidence="6 7">
    <name type="scientific">Maricaulis salignorans</name>
    <dbReference type="NCBI Taxonomy" id="144026"/>
    <lineage>
        <taxon>Bacteria</taxon>
        <taxon>Pseudomonadati</taxon>
        <taxon>Pseudomonadota</taxon>
        <taxon>Alphaproteobacteria</taxon>
        <taxon>Maricaulales</taxon>
        <taxon>Maricaulaceae</taxon>
        <taxon>Maricaulis</taxon>
    </lineage>
</organism>
<accession>A0A1G9LMC8</accession>
<comment type="similarity">
    <text evidence="4 5">Belongs to the RNA methyltransferase RlmH family.</text>
</comment>
<dbReference type="HAMAP" id="MF_00658">
    <property type="entry name" value="23SrRNA_methyltr_H"/>
    <property type="match status" value="1"/>
</dbReference>
<name>A0A1G9LMC8_9PROT</name>
<evidence type="ECO:0000256" key="1">
    <source>
        <dbReference type="ARBA" id="ARBA00022603"/>
    </source>
</evidence>
<evidence type="ECO:0000256" key="5">
    <source>
        <dbReference type="HAMAP-Rule" id="MF_00658"/>
    </source>
</evidence>
<dbReference type="GO" id="GO:0005737">
    <property type="term" value="C:cytoplasm"/>
    <property type="evidence" value="ECO:0007669"/>
    <property type="project" value="UniProtKB-SubCell"/>
</dbReference>